<dbReference type="InterPro" id="IPR001765">
    <property type="entry name" value="Carbonic_anhydrase"/>
</dbReference>
<evidence type="ECO:0008006" key="7">
    <source>
        <dbReference type="Google" id="ProtNLM"/>
    </source>
</evidence>
<protein>
    <recommendedName>
        <fullName evidence="7">Carbonic anhydrase</fullName>
    </recommendedName>
</protein>
<feature type="binding site" evidence="4">
    <location>
        <position position="67"/>
    </location>
    <ligand>
        <name>Zn(2+)</name>
        <dbReference type="ChEBI" id="CHEBI:29105"/>
    </ligand>
</feature>
<dbReference type="AlphaFoldDB" id="A0A8H5CMT1"/>
<dbReference type="OrthoDB" id="2977752at2759"/>
<keyword evidence="6" id="KW-1185">Reference proteome</keyword>
<accession>A0A8H5CMT1</accession>
<evidence type="ECO:0000256" key="1">
    <source>
        <dbReference type="ARBA" id="ARBA00006217"/>
    </source>
</evidence>
<comment type="cofactor">
    <cofactor evidence="4">
        <name>Zn(2+)</name>
        <dbReference type="ChEBI" id="CHEBI:29105"/>
    </cofactor>
    <text evidence="4">Binds 1 zinc ion per subunit.</text>
</comment>
<reference evidence="5 6" key="1">
    <citation type="journal article" date="2020" name="ISME J.">
        <title>Uncovering the hidden diversity of litter-decomposition mechanisms in mushroom-forming fungi.</title>
        <authorList>
            <person name="Floudas D."/>
            <person name="Bentzer J."/>
            <person name="Ahren D."/>
            <person name="Johansson T."/>
            <person name="Persson P."/>
            <person name="Tunlid A."/>
        </authorList>
    </citation>
    <scope>NUCLEOTIDE SEQUENCE [LARGE SCALE GENOMIC DNA]</scope>
    <source>
        <strain evidence="5 6">CBS 291.85</strain>
    </source>
</reference>
<evidence type="ECO:0000313" key="5">
    <source>
        <dbReference type="EMBL" id="KAF5344721.1"/>
    </source>
</evidence>
<evidence type="ECO:0000313" key="6">
    <source>
        <dbReference type="Proteomes" id="UP000559256"/>
    </source>
</evidence>
<gene>
    <name evidence="5" type="ORF">D9758_015303</name>
</gene>
<evidence type="ECO:0000256" key="4">
    <source>
        <dbReference type="PIRSR" id="PIRSR601765-1"/>
    </source>
</evidence>
<comment type="caution">
    <text evidence="5">The sequence shown here is derived from an EMBL/GenBank/DDBJ whole genome shotgun (WGS) entry which is preliminary data.</text>
</comment>
<dbReference type="InterPro" id="IPR036874">
    <property type="entry name" value="Carbonic_anhydrase_sf"/>
</dbReference>
<feature type="binding site" evidence="4">
    <location>
        <position position="116"/>
    </location>
    <ligand>
        <name>Zn(2+)</name>
        <dbReference type="ChEBI" id="CHEBI:29105"/>
    </ligand>
</feature>
<name>A0A8H5CMT1_9AGAR</name>
<dbReference type="Gene3D" id="3.40.1050.10">
    <property type="entry name" value="Carbonic anhydrase"/>
    <property type="match status" value="1"/>
</dbReference>
<evidence type="ECO:0000256" key="2">
    <source>
        <dbReference type="ARBA" id="ARBA00022723"/>
    </source>
</evidence>
<dbReference type="GO" id="GO:0008270">
    <property type="term" value="F:zinc ion binding"/>
    <property type="evidence" value="ECO:0007669"/>
    <property type="project" value="InterPro"/>
</dbReference>
<keyword evidence="2 4" id="KW-0479">Metal-binding</keyword>
<evidence type="ECO:0000256" key="3">
    <source>
        <dbReference type="ARBA" id="ARBA00022833"/>
    </source>
</evidence>
<comment type="similarity">
    <text evidence="1">Belongs to the beta-class carbonic anhydrase family.</text>
</comment>
<keyword evidence="3 4" id="KW-0862">Zinc</keyword>
<dbReference type="SUPFAM" id="SSF53056">
    <property type="entry name" value="beta-carbonic anhydrase, cab"/>
    <property type="match status" value="1"/>
</dbReference>
<organism evidence="5 6">
    <name type="scientific">Tetrapyrgos nigripes</name>
    <dbReference type="NCBI Taxonomy" id="182062"/>
    <lineage>
        <taxon>Eukaryota</taxon>
        <taxon>Fungi</taxon>
        <taxon>Dikarya</taxon>
        <taxon>Basidiomycota</taxon>
        <taxon>Agaricomycotina</taxon>
        <taxon>Agaricomycetes</taxon>
        <taxon>Agaricomycetidae</taxon>
        <taxon>Agaricales</taxon>
        <taxon>Marasmiineae</taxon>
        <taxon>Marasmiaceae</taxon>
        <taxon>Tetrapyrgos</taxon>
    </lineage>
</organism>
<dbReference type="PANTHER" id="PTHR43175">
    <property type="entry name" value="CARBONIC ANHYDRASE"/>
    <property type="match status" value="1"/>
</dbReference>
<dbReference type="Proteomes" id="UP000559256">
    <property type="component" value="Unassembled WGS sequence"/>
</dbReference>
<dbReference type="EMBL" id="JAACJM010000119">
    <property type="protein sequence ID" value="KAF5344721.1"/>
    <property type="molecule type" value="Genomic_DNA"/>
</dbReference>
<sequence>MDNPVYVSTSLDIRESMSPTYETSPPIPSQELLDRNLKYASRHQPKFGDAIWQNPNPPDTAIICCQDGRLQPTKLLGLADFDTSIIRSSGGAVHELPRNIFIAQKWGTRHFVVIKHSDCGYFQIPNKEVIIDNWGKVPLLRIARYEALSQ</sequence>
<dbReference type="GO" id="GO:0004089">
    <property type="term" value="F:carbonate dehydratase activity"/>
    <property type="evidence" value="ECO:0007669"/>
    <property type="project" value="InterPro"/>
</dbReference>
<proteinExistence type="inferred from homology"/>
<feature type="binding site" evidence="4">
    <location>
        <position position="119"/>
    </location>
    <ligand>
        <name>Zn(2+)</name>
        <dbReference type="ChEBI" id="CHEBI:29105"/>
    </ligand>
</feature>
<dbReference type="PANTHER" id="PTHR43175:SF3">
    <property type="entry name" value="CARBON DISULFIDE HYDROLASE"/>
    <property type="match status" value="1"/>
</dbReference>
<feature type="binding site" evidence="4">
    <location>
        <position position="65"/>
    </location>
    <ligand>
        <name>Zn(2+)</name>
        <dbReference type="ChEBI" id="CHEBI:29105"/>
    </ligand>
</feature>